<dbReference type="KEGG" id="acz:Acaty_c0184"/>
<dbReference type="PANTHER" id="PTHR36124">
    <property type="match status" value="1"/>
</dbReference>
<gene>
    <name evidence="1" type="ORF">Acaty_c0184</name>
</gene>
<accession>A0A059ZQV4</accession>
<dbReference type="InterPro" id="IPR046366">
    <property type="entry name" value="MPAB"/>
</dbReference>
<reference evidence="1 2" key="1">
    <citation type="journal article" date="2009" name="J. Bacteriol.">
        <title>Draft genome sequence of the extremely acidophilic bacterium Acidithiobacillus caldus ATCC 51756 reveals metabolic versatility in the genus Acidithiobacillus.</title>
        <authorList>
            <person name="Valdes J."/>
            <person name="Quatrini R."/>
            <person name="Hallberg K."/>
            <person name="Dopson M."/>
            <person name="Valenzuela P.D."/>
            <person name="Holmes D.S."/>
        </authorList>
    </citation>
    <scope>NUCLEOTIDE SEQUENCE [LARGE SCALE GENOMIC DNA]</scope>
    <source>
        <strain evidence="2">ATCC 51756 / DSM 8584 / KU</strain>
    </source>
</reference>
<sequence>MLPEASSGTILSFTVILCGGLIRPDTAYTQELLQLDPLADHCRMTFLIATCAFPFDVARSLELALFRTYAVPRISALLRSTGELTERTRKRYDDTDLLLSEIIEHGYNSPRGKAAIANINSQHARYPIRNEDYLYVLSTFVYEPIRWIDRYGYRALQESERLAWFYFWHAVGERMHIQDIPMDYGEFERFNIAYESARFRLAQSNRDVARQTSDLLLGFYLPRALFALGRPAIHALLDAPLLSALGIPPQPAWLRWSLTQALRVRGKVAAALPLHQRPVLRTRLRRPSYPTGYTLDELGPR</sequence>
<dbReference type="RefSeq" id="WP_004870041.1">
    <property type="nucleotide sequence ID" value="NZ_CP005986.1"/>
</dbReference>
<dbReference type="eggNOG" id="COG3662">
    <property type="taxonomic scope" value="Bacteria"/>
</dbReference>
<dbReference type="GeneID" id="92930180"/>
<dbReference type="Proteomes" id="UP000005522">
    <property type="component" value="Chromosome"/>
</dbReference>
<name>A0A059ZQV4_ACICK</name>
<dbReference type="EMBL" id="CP005986">
    <property type="protein sequence ID" value="AIA54075.1"/>
    <property type="molecule type" value="Genomic_DNA"/>
</dbReference>
<evidence type="ECO:0000313" key="2">
    <source>
        <dbReference type="Proteomes" id="UP000005522"/>
    </source>
</evidence>
<protein>
    <submittedName>
        <fullName evidence="1">Uncharacterized protein</fullName>
    </submittedName>
</protein>
<evidence type="ECO:0000313" key="1">
    <source>
        <dbReference type="EMBL" id="AIA54075.1"/>
    </source>
</evidence>
<dbReference type="HOGENOM" id="CLU_039076_1_0_6"/>
<organism evidence="1 2">
    <name type="scientific">Acidithiobacillus caldus (strain ATCC 51756 / DSM 8584 / KU)</name>
    <dbReference type="NCBI Taxonomy" id="637389"/>
    <lineage>
        <taxon>Bacteria</taxon>
        <taxon>Pseudomonadati</taxon>
        <taxon>Pseudomonadota</taxon>
        <taxon>Acidithiobacillia</taxon>
        <taxon>Acidithiobacillales</taxon>
        <taxon>Acidithiobacillaceae</taxon>
        <taxon>Acidithiobacillus</taxon>
    </lineage>
</organism>
<dbReference type="AlphaFoldDB" id="A0A059ZQV4"/>
<dbReference type="PANTHER" id="PTHR36124:SF1">
    <property type="entry name" value="ER-BOUND OXYGENASE MPAB_MPAB'_RUBBER OXYGENASE CATALYTIC DOMAIN-CONTAINING PROTEIN"/>
    <property type="match status" value="1"/>
</dbReference>
<proteinExistence type="predicted"/>
<dbReference type="GO" id="GO:0016491">
    <property type="term" value="F:oxidoreductase activity"/>
    <property type="evidence" value="ECO:0007669"/>
    <property type="project" value="InterPro"/>
</dbReference>